<keyword evidence="1" id="KW-0472">Membrane</keyword>
<organism evidence="2 3">
    <name type="scientific">Advenella kashmirensis W13003</name>
    <dbReference type="NCBI Taxonomy" id="1424334"/>
    <lineage>
        <taxon>Bacteria</taxon>
        <taxon>Pseudomonadati</taxon>
        <taxon>Pseudomonadota</taxon>
        <taxon>Betaproteobacteria</taxon>
        <taxon>Burkholderiales</taxon>
        <taxon>Alcaligenaceae</taxon>
    </lineage>
</organism>
<sequence length="67" mass="7842">MATVIKLFLIVLIVWWIGRFFSATLYRLWAQTIGTGLHWITHNGSIMMRWVLIVALLLGLLVVYQWP</sequence>
<dbReference type="RefSeq" id="WP_024007314.1">
    <property type="nucleotide sequence ID" value="NZ_KI650983.1"/>
</dbReference>
<evidence type="ECO:0000313" key="2">
    <source>
        <dbReference type="EMBL" id="ETF00550.1"/>
    </source>
</evidence>
<dbReference type="OrthoDB" id="8689844at2"/>
<protein>
    <submittedName>
        <fullName evidence="2">Uncharacterized protein</fullName>
    </submittedName>
</protein>
<dbReference type="EMBL" id="AYXT01000014">
    <property type="protein sequence ID" value="ETF00550.1"/>
    <property type="molecule type" value="Genomic_DNA"/>
</dbReference>
<dbReference type="Proteomes" id="UP000018733">
    <property type="component" value="Unassembled WGS sequence"/>
</dbReference>
<evidence type="ECO:0000313" key="3">
    <source>
        <dbReference type="Proteomes" id="UP000018733"/>
    </source>
</evidence>
<gene>
    <name evidence="2" type="ORF">W822_22025</name>
</gene>
<dbReference type="AlphaFoldDB" id="V8QMN7"/>
<dbReference type="PATRIC" id="fig|1424334.3.peg.4414"/>
<accession>V8QMN7</accession>
<keyword evidence="1" id="KW-1133">Transmembrane helix</keyword>
<name>V8QMN7_9BURK</name>
<proteinExistence type="predicted"/>
<keyword evidence="3" id="KW-1185">Reference proteome</keyword>
<reference evidence="2 3" key="1">
    <citation type="journal article" date="2014" name="Genome Announc.">
        <title>Draft Genome Sequence of Advenella kashmirensis Strain W13003, a Polycyclic Aromatic Hydrocarbon-Degrading Bacterium.</title>
        <authorList>
            <person name="Wang X."/>
            <person name="Jin D."/>
            <person name="Zhou L."/>
            <person name="Wu L."/>
            <person name="An W."/>
            <person name="Zhao L."/>
        </authorList>
    </citation>
    <scope>NUCLEOTIDE SEQUENCE [LARGE SCALE GENOMIC DNA]</scope>
    <source>
        <strain evidence="2 3">W13003</strain>
    </source>
</reference>
<keyword evidence="1" id="KW-0812">Transmembrane</keyword>
<evidence type="ECO:0000256" key="1">
    <source>
        <dbReference type="SAM" id="Phobius"/>
    </source>
</evidence>
<dbReference type="HOGENOM" id="CLU_2802788_0_0_4"/>
<feature type="transmembrane region" description="Helical" evidence="1">
    <location>
        <begin position="7"/>
        <end position="26"/>
    </location>
</feature>
<feature type="transmembrane region" description="Helical" evidence="1">
    <location>
        <begin position="46"/>
        <end position="64"/>
    </location>
</feature>
<comment type="caution">
    <text evidence="2">The sequence shown here is derived from an EMBL/GenBank/DDBJ whole genome shotgun (WGS) entry which is preliminary data.</text>
</comment>